<evidence type="ECO:0000259" key="1">
    <source>
        <dbReference type="Pfam" id="PF01368"/>
    </source>
</evidence>
<dbReference type="AlphaFoldDB" id="A0A3D3TL03"/>
<dbReference type="SUPFAM" id="SSF64182">
    <property type="entry name" value="DHH phosphoesterases"/>
    <property type="match status" value="1"/>
</dbReference>
<dbReference type="PANTHER" id="PTHR30255">
    <property type="entry name" value="SINGLE-STRANDED-DNA-SPECIFIC EXONUCLEASE RECJ"/>
    <property type="match status" value="1"/>
</dbReference>
<proteinExistence type="predicted"/>
<keyword evidence="2" id="KW-0378">Hydrolase</keyword>
<evidence type="ECO:0000313" key="2">
    <source>
        <dbReference type="EMBL" id="HCO69052.1"/>
    </source>
</evidence>
<dbReference type="Pfam" id="PF01368">
    <property type="entry name" value="DHH"/>
    <property type="match status" value="1"/>
</dbReference>
<dbReference type="InterPro" id="IPR001667">
    <property type="entry name" value="DDH_dom"/>
</dbReference>
<comment type="caution">
    <text evidence="2">The sequence shown here is derived from an EMBL/GenBank/DDBJ whole genome shotgun (WGS) entry which is preliminary data.</text>
</comment>
<dbReference type="EMBL" id="DQBS01000009">
    <property type="protein sequence ID" value="HCO69052.1"/>
    <property type="molecule type" value="Genomic_DNA"/>
</dbReference>
<dbReference type="Gene3D" id="3.90.1640.30">
    <property type="match status" value="1"/>
</dbReference>
<reference evidence="2 3" key="1">
    <citation type="journal article" date="2018" name="Nat. Biotechnol.">
        <title>A standardized bacterial taxonomy based on genome phylogeny substantially revises the tree of life.</title>
        <authorList>
            <person name="Parks D.H."/>
            <person name="Chuvochina M."/>
            <person name="Waite D.W."/>
            <person name="Rinke C."/>
            <person name="Skarshewski A."/>
            <person name="Chaumeil P.A."/>
            <person name="Hugenholtz P."/>
        </authorList>
    </citation>
    <scope>NUCLEOTIDE SEQUENCE [LARGE SCALE GENOMIC DNA]</scope>
    <source>
        <strain evidence="2">UBA9905</strain>
    </source>
</reference>
<sequence length="197" mass="22379">MRKEWLLLKPDDEAVNRLVEFMGIDRFLARLLVTRGIDNEVEAMKFLNPDKTILHDSFLLRDMPLAVRTIIETRERNESIVIFGDYDVDGVTSTALLYLAMKKMGFDVSYYIPLRLEEGYGLSKDAIKDLRDQGHSLLITVDCGVTSFDEITYAKEIGFKVVVTDHHEVKDVLPPADAIVNPKRPDDDYPFKGLAGV</sequence>
<dbReference type="Proteomes" id="UP000264215">
    <property type="component" value="Unassembled WGS sequence"/>
</dbReference>
<name>A0A3D3TL03_9BACT</name>
<feature type="non-terminal residue" evidence="2">
    <location>
        <position position="197"/>
    </location>
</feature>
<protein>
    <submittedName>
        <fullName evidence="2">Single-stranded-DNA-specific exonuclease RecJ</fullName>
    </submittedName>
</protein>
<organism evidence="2 3">
    <name type="scientific">Mesotoga infera</name>
    <dbReference type="NCBI Taxonomy" id="1236046"/>
    <lineage>
        <taxon>Bacteria</taxon>
        <taxon>Thermotogati</taxon>
        <taxon>Thermotogota</taxon>
        <taxon>Thermotogae</taxon>
        <taxon>Kosmotogales</taxon>
        <taxon>Kosmotogaceae</taxon>
        <taxon>Mesotoga</taxon>
    </lineage>
</organism>
<dbReference type="InterPro" id="IPR051673">
    <property type="entry name" value="SSDNA_exonuclease_RecJ"/>
</dbReference>
<dbReference type="PANTHER" id="PTHR30255:SF2">
    <property type="entry name" value="SINGLE-STRANDED-DNA-SPECIFIC EXONUCLEASE RECJ"/>
    <property type="match status" value="1"/>
</dbReference>
<accession>A0A3D3TL03</accession>
<evidence type="ECO:0000313" key="3">
    <source>
        <dbReference type="Proteomes" id="UP000264215"/>
    </source>
</evidence>
<gene>
    <name evidence="2" type="ORF">DIT26_00440</name>
</gene>
<keyword evidence="2" id="KW-0540">Nuclease</keyword>
<feature type="domain" description="DDH" evidence="1">
    <location>
        <begin position="79"/>
        <end position="187"/>
    </location>
</feature>
<dbReference type="InterPro" id="IPR038763">
    <property type="entry name" value="DHH_sf"/>
</dbReference>
<dbReference type="GO" id="GO:0004527">
    <property type="term" value="F:exonuclease activity"/>
    <property type="evidence" value="ECO:0007669"/>
    <property type="project" value="UniProtKB-KW"/>
</dbReference>
<keyword evidence="2" id="KW-0269">Exonuclease</keyword>